<evidence type="ECO:0000256" key="5">
    <source>
        <dbReference type="ARBA" id="ARBA00022786"/>
    </source>
</evidence>
<feature type="domain" description="USP" evidence="9">
    <location>
        <begin position="47"/>
        <end position="418"/>
    </location>
</feature>
<gene>
    <name evidence="10" type="ORF">OXX778_LOCUS11168</name>
</gene>
<feature type="transmembrane region" description="Helical" evidence="8">
    <location>
        <begin position="12"/>
        <end position="30"/>
    </location>
</feature>
<dbReference type="GO" id="GO:0016579">
    <property type="term" value="P:protein deubiquitination"/>
    <property type="evidence" value="ECO:0007669"/>
    <property type="project" value="InterPro"/>
</dbReference>
<keyword evidence="7" id="KW-0788">Thiol protease</keyword>
<comment type="catalytic activity">
    <reaction evidence="1">
        <text>Thiol-dependent hydrolysis of ester, thioester, amide, peptide and isopeptide bonds formed by the C-terminal Gly of ubiquitin (a 76-residue protein attached to proteins as an intracellular targeting signal).</text>
        <dbReference type="EC" id="3.4.19.12"/>
    </reaction>
</comment>
<keyword evidence="4" id="KW-0645">Protease</keyword>
<evidence type="ECO:0000259" key="9">
    <source>
        <dbReference type="PROSITE" id="PS50235"/>
    </source>
</evidence>
<comment type="caution">
    <text evidence="10">The sequence shown here is derived from an EMBL/GenBank/DDBJ whole genome shotgun (WGS) entry which is preliminary data.</text>
</comment>
<dbReference type="GO" id="GO:0005634">
    <property type="term" value="C:nucleus"/>
    <property type="evidence" value="ECO:0007669"/>
    <property type="project" value="TreeGrafter"/>
</dbReference>
<dbReference type="InterPro" id="IPR028889">
    <property type="entry name" value="USP"/>
</dbReference>
<dbReference type="InterPro" id="IPR038765">
    <property type="entry name" value="Papain-like_cys_pep_sf"/>
</dbReference>
<dbReference type="PANTHER" id="PTHR24006:SF888">
    <property type="entry name" value="UBIQUITIN CARBOXYL-TERMINAL HYDROLASE 30"/>
    <property type="match status" value="1"/>
</dbReference>
<dbReference type="AlphaFoldDB" id="A0A813ZBU0"/>
<comment type="similarity">
    <text evidence="2">Belongs to the peptidase C19 family.</text>
</comment>
<dbReference type="InterPro" id="IPR001394">
    <property type="entry name" value="Peptidase_C19_UCH"/>
</dbReference>
<dbReference type="GO" id="GO:0004843">
    <property type="term" value="F:cysteine-type deubiquitinase activity"/>
    <property type="evidence" value="ECO:0007669"/>
    <property type="project" value="UniProtKB-EC"/>
</dbReference>
<protein>
    <recommendedName>
        <fullName evidence="3">ubiquitinyl hydrolase 1</fullName>
        <ecNumber evidence="3">3.4.19.12</ecNumber>
    </recommendedName>
</protein>
<dbReference type="Pfam" id="PF00443">
    <property type="entry name" value="UCH"/>
    <property type="match status" value="1"/>
</dbReference>
<keyword evidence="6" id="KW-0378">Hydrolase</keyword>
<dbReference type="SUPFAM" id="SSF54001">
    <property type="entry name" value="Cysteine proteinases"/>
    <property type="match status" value="1"/>
</dbReference>
<evidence type="ECO:0000313" key="10">
    <source>
        <dbReference type="EMBL" id="CAF0896263.1"/>
    </source>
</evidence>
<evidence type="ECO:0000256" key="2">
    <source>
        <dbReference type="ARBA" id="ARBA00009085"/>
    </source>
</evidence>
<evidence type="ECO:0000256" key="3">
    <source>
        <dbReference type="ARBA" id="ARBA00012759"/>
    </source>
</evidence>
<keyword evidence="8" id="KW-1133">Transmembrane helix</keyword>
<name>A0A813ZBU0_9BILA</name>
<sequence>MLRLLKEIPTYAYIAGIVGAAATYVLYTPGSSNKKKRKTPMHNGYPRGLINYKNECFINVILQSLASSNRVTQWLVDNKEKLTSSPTSLYDALSGVIAGINRIQLDNSSELDEYQSEFYAAQSIKRALNAHNWHIQSEEHDCHELFHLIMDVLDEEQLENKKSLKSLNYFSNLKENSRLTTKNPFHGYLACQFQCLDCNYKYPLKLESFYSLSLTLPQLRDQLFLNGTVTLYECLNNFFKPELLVEMKCENCQKLGNLPQNKKGIVKRQAIAKLPDCLCVQIQRNSWSDSNYEMIKKTNYVQFPLSIKIDSNSGAASNTFSLRQVGIGGLLGGRANLNNKEKSPERKPALNIENFYELRSAVVHYGNALSGHFVVFRRLLQNLGSKEDWLQISDSDVKKVKQTNLLNSNVYMLFYDKITNIVPN</sequence>
<evidence type="ECO:0000256" key="1">
    <source>
        <dbReference type="ARBA" id="ARBA00000707"/>
    </source>
</evidence>
<keyword evidence="8" id="KW-0812">Transmembrane</keyword>
<dbReference type="EC" id="3.4.19.12" evidence="3"/>
<proteinExistence type="inferred from homology"/>
<keyword evidence="11" id="KW-1185">Reference proteome</keyword>
<evidence type="ECO:0000256" key="6">
    <source>
        <dbReference type="ARBA" id="ARBA00022801"/>
    </source>
</evidence>
<organism evidence="10 11">
    <name type="scientific">Brachionus calyciflorus</name>
    <dbReference type="NCBI Taxonomy" id="104777"/>
    <lineage>
        <taxon>Eukaryota</taxon>
        <taxon>Metazoa</taxon>
        <taxon>Spiralia</taxon>
        <taxon>Gnathifera</taxon>
        <taxon>Rotifera</taxon>
        <taxon>Eurotatoria</taxon>
        <taxon>Monogononta</taxon>
        <taxon>Pseudotrocha</taxon>
        <taxon>Ploima</taxon>
        <taxon>Brachionidae</taxon>
        <taxon>Brachionus</taxon>
    </lineage>
</organism>
<dbReference type="OrthoDB" id="2248014at2759"/>
<evidence type="ECO:0000256" key="4">
    <source>
        <dbReference type="ARBA" id="ARBA00022670"/>
    </source>
</evidence>
<dbReference type="CDD" id="cd02662">
    <property type="entry name" value="Peptidase_C19F"/>
    <property type="match status" value="1"/>
</dbReference>
<accession>A0A813ZBU0</accession>
<dbReference type="Gene3D" id="3.90.70.10">
    <property type="entry name" value="Cysteine proteinases"/>
    <property type="match status" value="1"/>
</dbReference>
<evidence type="ECO:0000256" key="8">
    <source>
        <dbReference type="SAM" id="Phobius"/>
    </source>
</evidence>
<dbReference type="GO" id="GO:0006508">
    <property type="term" value="P:proteolysis"/>
    <property type="evidence" value="ECO:0007669"/>
    <property type="project" value="UniProtKB-KW"/>
</dbReference>
<keyword evidence="5" id="KW-0833">Ubl conjugation pathway</keyword>
<dbReference type="PROSITE" id="PS50235">
    <property type="entry name" value="USP_3"/>
    <property type="match status" value="1"/>
</dbReference>
<dbReference type="InterPro" id="IPR050164">
    <property type="entry name" value="Peptidase_C19"/>
</dbReference>
<keyword evidence="8" id="KW-0472">Membrane</keyword>
<dbReference type="Proteomes" id="UP000663879">
    <property type="component" value="Unassembled WGS sequence"/>
</dbReference>
<reference evidence="10" key="1">
    <citation type="submission" date="2021-02" db="EMBL/GenBank/DDBJ databases">
        <authorList>
            <person name="Nowell W R."/>
        </authorList>
    </citation>
    <scope>NUCLEOTIDE SEQUENCE</scope>
    <source>
        <strain evidence="10">Ploen Becks lab</strain>
    </source>
</reference>
<dbReference type="GO" id="GO:0005829">
    <property type="term" value="C:cytosol"/>
    <property type="evidence" value="ECO:0007669"/>
    <property type="project" value="TreeGrafter"/>
</dbReference>
<evidence type="ECO:0000256" key="7">
    <source>
        <dbReference type="ARBA" id="ARBA00022807"/>
    </source>
</evidence>
<evidence type="ECO:0000313" key="11">
    <source>
        <dbReference type="Proteomes" id="UP000663879"/>
    </source>
</evidence>
<dbReference type="EMBL" id="CAJNOC010001858">
    <property type="protein sequence ID" value="CAF0896263.1"/>
    <property type="molecule type" value="Genomic_DNA"/>
</dbReference>
<dbReference type="PANTHER" id="PTHR24006">
    <property type="entry name" value="UBIQUITIN CARBOXYL-TERMINAL HYDROLASE"/>
    <property type="match status" value="1"/>
</dbReference>